<accession>A0A2T0LX76</accession>
<comment type="caution">
    <text evidence="3">The sequence shown here is derived from an EMBL/GenBank/DDBJ whole genome shotgun (WGS) entry which is preliminary data.</text>
</comment>
<dbReference type="GO" id="GO:0005737">
    <property type="term" value="C:cytoplasm"/>
    <property type="evidence" value="ECO:0007669"/>
    <property type="project" value="TreeGrafter"/>
</dbReference>
<evidence type="ECO:0000259" key="2">
    <source>
        <dbReference type="Pfam" id="PF01266"/>
    </source>
</evidence>
<dbReference type="Proteomes" id="UP000238362">
    <property type="component" value="Unassembled WGS sequence"/>
</dbReference>
<sequence>MLVVGAGLVGLCTAWHLRARGVEVTVLDRHRAGTGASWGNAGWLSPAFAVPLPEPATVRAGLKGFASPSAPLYVPARPDPRLARFLATFALRSTHRRWRAAMAALVPLNLRALAEHDALAAETGAVSLPMEPCLVAAGSEAQREAVVTELEHVRAAGQPVDVAPVDGRRVRELWPSLSERIACGLAVHGQRYVDPGGYVTAVADAARRAGVRIEEGTEVTAVRERGDGVRVHAGGAEFGADAVVLASGALLNRLARPFGVRRLVQAGRGYSFSVVPERMPPGPVYFPARKVVCTPLGDRLRVAGMMEFRSADAPLDPRRVASIVAAVRPLVAGVDWAARTDEWVGARPVTSDGLPLIGPTLSPRVFVAGGHGMWGVTHGPVTGRLLADTIVTGTPAPELAALHPLR</sequence>
<dbReference type="InterPro" id="IPR036188">
    <property type="entry name" value="FAD/NAD-bd_sf"/>
</dbReference>
<dbReference type="GO" id="GO:0016491">
    <property type="term" value="F:oxidoreductase activity"/>
    <property type="evidence" value="ECO:0007669"/>
    <property type="project" value="UniProtKB-KW"/>
</dbReference>
<organism evidence="3 4">
    <name type="scientific">Prauserella shujinwangii</name>
    <dbReference type="NCBI Taxonomy" id="1453103"/>
    <lineage>
        <taxon>Bacteria</taxon>
        <taxon>Bacillati</taxon>
        <taxon>Actinomycetota</taxon>
        <taxon>Actinomycetes</taxon>
        <taxon>Pseudonocardiales</taxon>
        <taxon>Pseudonocardiaceae</taxon>
        <taxon>Prauserella</taxon>
    </lineage>
</organism>
<dbReference type="Gene3D" id="3.30.9.10">
    <property type="entry name" value="D-Amino Acid Oxidase, subunit A, domain 2"/>
    <property type="match status" value="1"/>
</dbReference>
<dbReference type="PANTHER" id="PTHR13847">
    <property type="entry name" value="SARCOSINE DEHYDROGENASE-RELATED"/>
    <property type="match status" value="1"/>
</dbReference>
<dbReference type="InterPro" id="IPR006076">
    <property type="entry name" value="FAD-dep_OxRdtase"/>
</dbReference>
<keyword evidence="1" id="KW-0560">Oxidoreductase</keyword>
<dbReference type="AlphaFoldDB" id="A0A2T0LX76"/>
<dbReference type="Pfam" id="PF01266">
    <property type="entry name" value="DAO"/>
    <property type="match status" value="1"/>
</dbReference>
<protein>
    <submittedName>
        <fullName evidence="3">D-amino-acid dehydrogenase</fullName>
    </submittedName>
</protein>
<gene>
    <name evidence="3" type="ORF">B0I33_104443</name>
</gene>
<dbReference type="Gene3D" id="3.50.50.60">
    <property type="entry name" value="FAD/NAD(P)-binding domain"/>
    <property type="match status" value="2"/>
</dbReference>
<dbReference type="EMBL" id="PVNH01000004">
    <property type="protein sequence ID" value="PRX48626.1"/>
    <property type="molecule type" value="Genomic_DNA"/>
</dbReference>
<evidence type="ECO:0000256" key="1">
    <source>
        <dbReference type="ARBA" id="ARBA00023002"/>
    </source>
</evidence>
<dbReference type="SUPFAM" id="SSF51905">
    <property type="entry name" value="FAD/NAD(P)-binding domain"/>
    <property type="match status" value="1"/>
</dbReference>
<proteinExistence type="predicted"/>
<evidence type="ECO:0000313" key="4">
    <source>
        <dbReference type="Proteomes" id="UP000238362"/>
    </source>
</evidence>
<reference evidence="3 4" key="1">
    <citation type="submission" date="2018-03" db="EMBL/GenBank/DDBJ databases">
        <title>Genomic Encyclopedia of Type Strains, Phase III (KMG-III): the genomes of soil and plant-associated and newly described type strains.</title>
        <authorList>
            <person name="Whitman W."/>
        </authorList>
    </citation>
    <scope>NUCLEOTIDE SEQUENCE [LARGE SCALE GENOMIC DNA]</scope>
    <source>
        <strain evidence="3 4">CGMCC 4.7125</strain>
    </source>
</reference>
<name>A0A2T0LX76_9PSEU</name>
<feature type="domain" description="FAD dependent oxidoreductase" evidence="2">
    <location>
        <begin position="2"/>
        <end position="388"/>
    </location>
</feature>
<dbReference type="PANTHER" id="PTHR13847:SF289">
    <property type="entry name" value="GLYCINE OXIDASE"/>
    <property type="match status" value="1"/>
</dbReference>
<evidence type="ECO:0000313" key="3">
    <source>
        <dbReference type="EMBL" id="PRX48626.1"/>
    </source>
</evidence>
<dbReference type="SUPFAM" id="SSF54373">
    <property type="entry name" value="FAD-linked reductases, C-terminal domain"/>
    <property type="match status" value="1"/>
</dbReference>
<keyword evidence="4" id="KW-1185">Reference proteome</keyword>